<evidence type="ECO:0000313" key="2">
    <source>
        <dbReference type="EMBL" id="RXF68468.1"/>
    </source>
</evidence>
<protein>
    <submittedName>
        <fullName evidence="2">Universal stress protein</fullName>
    </submittedName>
</protein>
<reference evidence="2 3" key="1">
    <citation type="submission" date="2018-12" db="EMBL/GenBank/DDBJ databases">
        <title>bacterium Hansschlegelia zhihuaiae S113.</title>
        <authorList>
            <person name="He J."/>
        </authorList>
    </citation>
    <scope>NUCLEOTIDE SEQUENCE [LARGE SCALE GENOMIC DNA]</scope>
    <source>
        <strain evidence="2 3">S 113</strain>
    </source>
</reference>
<dbReference type="Proteomes" id="UP000289708">
    <property type="component" value="Unassembled WGS sequence"/>
</dbReference>
<feature type="domain" description="UspA" evidence="1">
    <location>
        <begin position="15"/>
        <end position="152"/>
    </location>
</feature>
<dbReference type="Pfam" id="PF00582">
    <property type="entry name" value="Usp"/>
    <property type="match status" value="1"/>
</dbReference>
<comment type="caution">
    <text evidence="2">The sequence shown here is derived from an EMBL/GenBank/DDBJ whole genome shotgun (WGS) entry which is preliminary data.</text>
</comment>
<evidence type="ECO:0000313" key="3">
    <source>
        <dbReference type="Proteomes" id="UP000289708"/>
    </source>
</evidence>
<proteinExistence type="predicted"/>
<dbReference type="EMBL" id="RYFI01000026">
    <property type="protein sequence ID" value="RXF68468.1"/>
    <property type="molecule type" value="Genomic_DNA"/>
</dbReference>
<keyword evidence="3" id="KW-1185">Reference proteome</keyword>
<dbReference type="InterPro" id="IPR006016">
    <property type="entry name" value="UspA"/>
</dbReference>
<gene>
    <name evidence="2" type="ORF">EK403_19975</name>
</gene>
<dbReference type="RefSeq" id="WP_128779221.1">
    <property type="nucleotide sequence ID" value="NZ_RYFI01000026.1"/>
</dbReference>
<sequence length="164" mass="17422">MSAPRRCYEAGHRPKFLVVVDDAPEADRALYFATRRAARVGATVTLLATYSAGEFQHWFGVGERAREEQEAEAKAHLARFSARAREIAGVEAETVVRQGERAEALSGLIEEDQDIALLVLAASQSSKGPGPLVASIAGEAAGGFPIPIAIVPGHLSDQEIDALS</sequence>
<name>A0A4Q0M603_9HYPH</name>
<dbReference type="CDD" id="cd00293">
    <property type="entry name" value="USP-like"/>
    <property type="match status" value="1"/>
</dbReference>
<dbReference type="SUPFAM" id="SSF52402">
    <property type="entry name" value="Adenine nucleotide alpha hydrolases-like"/>
    <property type="match status" value="1"/>
</dbReference>
<dbReference type="Gene3D" id="3.40.50.12370">
    <property type="match status" value="1"/>
</dbReference>
<evidence type="ECO:0000259" key="1">
    <source>
        <dbReference type="Pfam" id="PF00582"/>
    </source>
</evidence>
<dbReference type="AlphaFoldDB" id="A0A4Q0M603"/>
<dbReference type="OrthoDB" id="9813682at2"/>
<organism evidence="2 3">
    <name type="scientific">Hansschlegelia zhihuaiae</name>
    <dbReference type="NCBI Taxonomy" id="405005"/>
    <lineage>
        <taxon>Bacteria</taxon>
        <taxon>Pseudomonadati</taxon>
        <taxon>Pseudomonadota</taxon>
        <taxon>Alphaproteobacteria</taxon>
        <taxon>Hyphomicrobiales</taxon>
        <taxon>Methylopilaceae</taxon>
        <taxon>Hansschlegelia</taxon>
    </lineage>
</organism>
<accession>A0A4Q0M603</accession>